<proteinExistence type="inferred from homology"/>
<evidence type="ECO:0000256" key="3">
    <source>
        <dbReference type="ARBA" id="ARBA00022801"/>
    </source>
</evidence>
<dbReference type="STRING" id="1817813.A2008_00840"/>
<keyword evidence="4 5" id="KW-0694">RNA-binding</keyword>
<comment type="subcellular location">
    <subcellularLocation>
        <location evidence="5">Cell membrane</location>
        <topology evidence="5">Single-pass membrane protein</topology>
    </subcellularLocation>
</comment>
<organism evidence="9 10">
    <name type="scientific">Candidatus Wallbacteria bacterium GWC2_49_35</name>
    <dbReference type="NCBI Taxonomy" id="1817813"/>
    <lineage>
        <taxon>Bacteria</taxon>
        <taxon>Candidatus Walliibacteriota</taxon>
    </lineage>
</organism>
<keyword evidence="7" id="KW-0175">Coiled coil</keyword>
<dbReference type="SUPFAM" id="SSF54791">
    <property type="entry name" value="Eukaryotic type KH-domain (KH-domain type I)"/>
    <property type="match status" value="1"/>
</dbReference>
<evidence type="ECO:0000256" key="7">
    <source>
        <dbReference type="SAM" id="Coils"/>
    </source>
</evidence>
<name>A0A1F7WPS8_9BACT</name>
<dbReference type="Pfam" id="PF01966">
    <property type="entry name" value="HD"/>
    <property type="match status" value="1"/>
</dbReference>
<evidence type="ECO:0000256" key="4">
    <source>
        <dbReference type="ARBA" id="ARBA00022884"/>
    </source>
</evidence>
<evidence type="ECO:0000256" key="2">
    <source>
        <dbReference type="ARBA" id="ARBA00022759"/>
    </source>
</evidence>
<dbReference type="Proteomes" id="UP000178735">
    <property type="component" value="Unassembled WGS sequence"/>
</dbReference>
<dbReference type="CDD" id="cd00077">
    <property type="entry name" value="HDc"/>
    <property type="match status" value="1"/>
</dbReference>
<keyword evidence="2 5" id="KW-0255">Endonuclease</keyword>
<dbReference type="PANTHER" id="PTHR12826">
    <property type="entry name" value="RIBONUCLEASE Y"/>
    <property type="match status" value="1"/>
</dbReference>
<dbReference type="SMART" id="SM00322">
    <property type="entry name" value="KH"/>
    <property type="match status" value="1"/>
</dbReference>
<dbReference type="Pfam" id="PF12072">
    <property type="entry name" value="RNase_Y_N"/>
    <property type="match status" value="1"/>
</dbReference>
<protein>
    <recommendedName>
        <fullName evidence="5 6">Ribonuclease Y</fullName>
        <shortName evidence="5">RNase Y</shortName>
        <ecNumber evidence="5 6">3.1.-.-</ecNumber>
    </recommendedName>
</protein>
<dbReference type="AlphaFoldDB" id="A0A1F7WPS8"/>
<dbReference type="GO" id="GO:0005886">
    <property type="term" value="C:plasma membrane"/>
    <property type="evidence" value="ECO:0007669"/>
    <property type="project" value="UniProtKB-SubCell"/>
</dbReference>
<dbReference type="PROSITE" id="PS50084">
    <property type="entry name" value="KH_TYPE_1"/>
    <property type="match status" value="1"/>
</dbReference>
<sequence length="524" mass="58367">MEVSQIENPVILNLVWLLVGAVTGAVIVFLSKKFYTDSKINATNLKIQEMLKKAKEEAESLLKEAHLEAKEQLVELKKELEKRFQKETREKRDELLKYEQRINAKEAKNDKKADTLEKREKVMTEKEQEIDALKVETESLKKLQVEKLEQISGLSMNEARNQILSTIEKELQGEIAKKVKKAEDEAKETADRKAKWIIATAVGRCAIDHNVDSMVTVVNLPDEDMKGRIIGREGRNIRTLESLTGISIIIDDTPQAVVLSGFNAIKREIARISLEKLIRDGRIHPARIEEVVAKTTSEIEQTIHEIGERATIELGVQGLHSELITLIGKLHYRTSYGQNQLQHTVEVAKLSAIMAGELGVDVQLAKRAGLLHDIGKVITSEAEGSHAIIGADLARKYGEPPKVVNAILAHHEECVPETVEAVLVGAADAISASREGARFETIEAYVKRIETLEKIASSHDCVAAAYALQAGREIRVIVKPDMADDNTAAKLSHDIKAKIEHELEFPGQIKVVVIRETRAIEYAK</sequence>
<dbReference type="EC" id="3.1.-.-" evidence="5 6"/>
<keyword evidence="3 5" id="KW-0378">Hydrolase</keyword>
<dbReference type="SMART" id="SM00471">
    <property type="entry name" value="HDc"/>
    <property type="match status" value="1"/>
</dbReference>
<dbReference type="InterPro" id="IPR022711">
    <property type="entry name" value="RNase_Y_N"/>
</dbReference>
<evidence type="ECO:0000313" key="9">
    <source>
        <dbReference type="EMBL" id="OGM04846.1"/>
    </source>
</evidence>
<comment type="caution">
    <text evidence="9">The sequence shown here is derived from an EMBL/GenBank/DDBJ whole genome shotgun (WGS) entry which is preliminary data.</text>
</comment>
<dbReference type="NCBIfam" id="TIGR00277">
    <property type="entry name" value="HDIG"/>
    <property type="match status" value="1"/>
</dbReference>
<dbReference type="SUPFAM" id="SSF109604">
    <property type="entry name" value="HD-domain/PDEase-like"/>
    <property type="match status" value="1"/>
</dbReference>
<evidence type="ECO:0000256" key="6">
    <source>
        <dbReference type="NCBIfam" id="TIGR03319"/>
    </source>
</evidence>
<dbReference type="InterPro" id="IPR017705">
    <property type="entry name" value="Ribonuclease_Y"/>
</dbReference>
<dbReference type="EMBL" id="MGFH01000134">
    <property type="protein sequence ID" value="OGM04846.1"/>
    <property type="molecule type" value="Genomic_DNA"/>
</dbReference>
<keyword evidence="5" id="KW-1003">Cell membrane</keyword>
<evidence type="ECO:0000256" key="1">
    <source>
        <dbReference type="ARBA" id="ARBA00022722"/>
    </source>
</evidence>
<dbReference type="PANTHER" id="PTHR12826:SF15">
    <property type="entry name" value="RIBONUCLEASE Y"/>
    <property type="match status" value="1"/>
</dbReference>
<dbReference type="GO" id="GO:0004521">
    <property type="term" value="F:RNA endonuclease activity"/>
    <property type="evidence" value="ECO:0007669"/>
    <property type="project" value="UniProtKB-UniRule"/>
</dbReference>
<dbReference type="Gene3D" id="1.10.3210.10">
    <property type="entry name" value="Hypothetical protein af1432"/>
    <property type="match status" value="1"/>
</dbReference>
<dbReference type="PROSITE" id="PS51831">
    <property type="entry name" value="HD"/>
    <property type="match status" value="1"/>
</dbReference>
<dbReference type="InterPro" id="IPR006674">
    <property type="entry name" value="HD_domain"/>
</dbReference>
<comment type="function">
    <text evidence="5">Endoribonuclease that initiates mRNA decay.</text>
</comment>
<reference evidence="9 10" key="1">
    <citation type="journal article" date="2016" name="Nat. Commun.">
        <title>Thousands of microbial genomes shed light on interconnected biogeochemical processes in an aquifer system.</title>
        <authorList>
            <person name="Anantharaman K."/>
            <person name="Brown C.T."/>
            <person name="Hug L.A."/>
            <person name="Sharon I."/>
            <person name="Castelle C.J."/>
            <person name="Probst A.J."/>
            <person name="Thomas B.C."/>
            <person name="Singh A."/>
            <person name="Wilkins M.J."/>
            <person name="Karaoz U."/>
            <person name="Brodie E.L."/>
            <person name="Williams K.H."/>
            <person name="Hubbard S.S."/>
            <person name="Banfield J.F."/>
        </authorList>
    </citation>
    <scope>NUCLEOTIDE SEQUENCE [LARGE SCALE GENOMIC DNA]</scope>
</reference>
<dbReference type="InterPro" id="IPR006675">
    <property type="entry name" value="HDIG_dom"/>
</dbReference>
<dbReference type="InterPro" id="IPR004088">
    <property type="entry name" value="KH_dom_type_1"/>
</dbReference>
<dbReference type="InterPro" id="IPR003607">
    <property type="entry name" value="HD/PDEase_dom"/>
</dbReference>
<feature type="transmembrane region" description="Helical" evidence="5">
    <location>
        <begin position="12"/>
        <end position="30"/>
    </location>
</feature>
<evidence type="ECO:0000259" key="8">
    <source>
        <dbReference type="PROSITE" id="PS51831"/>
    </source>
</evidence>
<dbReference type="InterPro" id="IPR004087">
    <property type="entry name" value="KH_dom"/>
</dbReference>
<dbReference type="GO" id="GO:0003723">
    <property type="term" value="F:RNA binding"/>
    <property type="evidence" value="ECO:0007669"/>
    <property type="project" value="UniProtKB-UniRule"/>
</dbReference>
<dbReference type="Gene3D" id="3.30.1370.10">
    <property type="entry name" value="K Homology domain, type 1"/>
    <property type="match status" value="1"/>
</dbReference>
<dbReference type="InterPro" id="IPR036612">
    <property type="entry name" value="KH_dom_type_1_sf"/>
</dbReference>
<keyword evidence="1 5" id="KW-0540">Nuclease</keyword>
<feature type="coiled-coil region" evidence="7">
    <location>
        <begin position="44"/>
        <end position="143"/>
    </location>
</feature>
<evidence type="ECO:0000313" key="10">
    <source>
        <dbReference type="Proteomes" id="UP000178735"/>
    </source>
</evidence>
<dbReference type="GO" id="GO:0016787">
    <property type="term" value="F:hydrolase activity"/>
    <property type="evidence" value="ECO:0007669"/>
    <property type="project" value="UniProtKB-KW"/>
</dbReference>
<keyword evidence="5" id="KW-0812">Transmembrane</keyword>
<dbReference type="HAMAP" id="MF_00335">
    <property type="entry name" value="RNase_Y"/>
    <property type="match status" value="1"/>
</dbReference>
<comment type="similarity">
    <text evidence="5">Belongs to the RNase Y family.</text>
</comment>
<evidence type="ECO:0000256" key="5">
    <source>
        <dbReference type="HAMAP-Rule" id="MF_00335"/>
    </source>
</evidence>
<keyword evidence="5" id="KW-0472">Membrane</keyword>
<keyword evidence="5" id="KW-1133">Transmembrane helix</keyword>
<feature type="domain" description="HD" evidence="8">
    <location>
        <begin position="340"/>
        <end position="433"/>
    </location>
</feature>
<gene>
    <name evidence="5" type="primary">rny</name>
    <name evidence="9" type="ORF">A2008_00840</name>
</gene>
<dbReference type="GO" id="GO:0006402">
    <property type="term" value="P:mRNA catabolic process"/>
    <property type="evidence" value="ECO:0007669"/>
    <property type="project" value="UniProtKB-UniRule"/>
</dbReference>
<dbReference type="CDD" id="cd22431">
    <property type="entry name" value="KH-I_RNaseY"/>
    <property type="match status" value="1"/>
</dbReference>
<accession>A0A1F7WPS8</accession>
<dbReference type="Pfam" id="PF00013">
    <property type="entry name" value="KH_1"/>
    <property type="match status" value="1"/>
</dbReference>
<dbReference type="NCBIfam" id="TIGR03319">
    <property type="entry name" value="RNase_Y"/>
    <property type="match status" value="1"/>
</dbReference>